<evidence type="ECO:0000313" key="2">
    <source>
        <dbReference type="EMBL" id="KZT74258.1"/>
    </source>
</evidence>
<gene>
    <name evidence="2" type="ORF">DAEQUDRAFT_721156</name>
</gene>
<dbReference type="InterPro" id="IPR012341">
    <property type="entry name" value="6hp_glycosidase-like_sf"/>
</dbReference>
<keyword evidence="3" id="KW-1185">Reference proteome</keyword>
<keyword evidence="1" id="KW-0378">Hydrolase</keyword>
<dbReference type="GO" id="GO:0005975">
    <property type="term" value="P:carbohydrate metabolic process"/>
    <property type="evidence" value="ECO:0007669"/>
    <property type="project" value="InterPro"/>
</dbReference>
<organism evidence="2 3">
    <name type="scientific">Daedalea quercina L-15889</name>
    <dbReference type="NCBI Taxonomy" id="1314783"/>
    <lineage>
        <taxon>Eukaryota</taxon>
        <taxon>Fungi</taxon>
        <taxon>Dikarya</taxon>
        <taxon>Basidiomycota</taxon>
        <taxon>Agaricomycotina</taxon>
        <taxon>Agaricomycetes</taxon>
        <taxon>Polyporales</taxon>
        <taxon>Fomitopsis</taxon>
    </lineage>
</organism>
<reference evidence="2 3" key="1">
    <citation type="journal article" date="2016" name="Mol. Biol. Evol.">
        <title>Comparative Genomics of Early-Diverging Mushroom-Forming Fungi Provides Insights into the Origins of Lignocellulose Decay Capabilities.</title>
        <authorList>
            <person name="Nagy L.G."/>
            <person name="Riley R."/>
            <person name="Tritt A."/>
            <person name="Adam C."/>
            <person name="Daum C."/>
            <person name="Floudas D."/>
            <person name="Sun H."/>
            <person name="Yadav J.S."/>
            <person name="Pangilinan J."/>
            <person name="Larsson K.H."/>
            <person name="Matsuura K."/>
            <person name="Barry K."/>
            <person name="Labutti K."/>
            <person name="Kuo R."/>
            <person name="Ohm R.A."/>
            <person name="Bhattacharya S.S."/>
            <person name="Shirouzu T."/>
            <person name="Yoshinaga Y."/>
            <person name="Martin F.M."/>
            <person name="Grigoriev I.V."/>
            <person name="Hibbett D.S."/>
        </authorList>
    </citation>
    <scope>NUCLEOTIDE SEQUENCE [LARGE SCALE GENOMIC DNA]</scope>
    <source>
        <strain evidence="2 3">L-15889</strain>
    </source>
</reference>
<sequence>MAEVDAPPDCHWQELLARLRALLPPLLSAQRASWEQGVAAHALLDCHQFWERMRPPVPPPFDFTQFVYAFAHESVVRQAPDGRLSVLLNGDGTTDPGAADPASMGEVLYWVVAKEKRIAMEKARSSGSGVRVASKPIAHPPGCDVGSALGKAVDKQFSYIIVDCPRGSNGLLSHRIDSKEVWSDTVYMLPPFLIAAAVSRLCCYSRYSMLPGDILRYGFRQIVLAAQVLQAPSGEWSHIYDIDAQRFKREARWGVGNGWVCCGIIRVLGMLVRPAEPNCALLEGLAGTAAGREGLAEVFADDVELVSLVRQCGSIFVSTLRACLTHMRPDGHFHDILDDPATFVETNLSQMLAYTIFRLALLRKHPSPLAVMPEVSDDEVSSWLQQAERMRATAVGKTDRYGFVRDVCGSPQFDKAGTAAEGQAWAIMMEIARAEWRQWEAASNDVDFVFV</sequence>
<dbReference type="Proteomes" id="UP000076727">
    <property type="component" value="Unassembled WGS sequence"/>
</dbReference>
<dbReference type="AlphaFoldDB" id="A0A165U1F9"/>
<evidence type="ECO:0000256" key="1">
    <source>
        <dbReference type="ARBA" id="ARBA00022801"/>
    </source>
</evidence>
<dbReference type="PANTHER" id="PTHR41814">
    <property type="entry name" value="EXPRESSED PROTEIN"/>
    <property type="match status" value="1"/>
</dbReference>
<dbReference type="OrthoDB" id="2305845at2759"/>
<name>A0A165U1F9_9APHY</name>
<dbReference type="InterPro" id="IPR010905">
    <property type="entry name" value="Glyco_hydro_88"/>
</dbReference>
<dbReference type="STRING" id="1314783.A0A165U1F9"/>
<dbReference type="GO" id="GO:0016787">
    <property type="term" value="F:hydrolase activity"/>
    <property type="evidence" value="ECO:0007669"/>
    <property type="project" value="UniProtKB-KW"/>
</dbReference>
<dbReference type="Pfam" id="PF07470">
    <property type="entry name" value="Glyco_hydro_88"/>
    <property type="match status" value="1"/>
</dbReference>
<dbReference type="Gene3D" id="1.50.10.10">
    <property type="match status" value="1"/>
</dbReference>
<dbReference type="EMBL" id="KV429034">
    <property type="protein sequence ID" value="KZT74258.1"/>
    <property type="molecule type" value="Genomic_DNA"/>
</dbReference>
<evidence type="ECO:0000313" key="3">
    <source>
        <dbReference type="Proteomes" id="UP000076727"/>
    </source>
</evidence>
<proteinExistence type="predicted"/>
<accession>A0A165U1F9</accession>
<protein>
    <submittedName>
        <fullName evidence="2">Uncharacterized protein</fullName>
    </submittedName>
</protein>
<dbReference type="PANTHER" id="PTHR41814:SF1">
    <property type="entry name" value="CELLULASE"/>
    <property type="match status" value="1"/>
</dbReference>